<feature type="compositionally biased region" description="Low complexity" evidence="1">
    <location>
        <begin position="270"/>
        <end position="293"/>
    </location>
</feature>
<sequence length="428" mass="45574">MIMPLMAFSATVKGVVTNRTTNKPDTGDDVILLSLSQGMQEAARTKVDATGHFSIDVPDSNMHLIRVDHQQAPYFAPLPPGTNNVNVDVYDAAPQVKGVSTEADVMRIETDQRGLHVIENYFVKNSSSPPLTQFSNHSYELWLQPGAQIEGAAAKGPGGMPVASSPMPLAEKGHYAFVFPIRPGETQFQLSYYIPYKGSYKFDAHIVTATDNVAIILPKSMQFDGGSFPFQSINDDVNAQTFLARGVKAGQTLAFTVSGTGSQPREEQGAEGAQNAQAAAGEGGPAPSSSAAQDTRPGGGLGTPIDTPDPLQKYKWWILSGLAIVLVIAAAFFLRAKPEQATEAAVPLPSPLTPTPVPSGFYEPGQASPNGAHAVAGSSALLAALKDELFMLESERLEGKLDSSEYAELKAAFEVVLRRALSRQTTEK</sequence>
<reference evidence="3 4" key="1">
    <citation type="submission" date="2018-08" db="EMBL/GenBank/DDBJ databases">
        <title>Acidipila sp. 4G-K13, an acidobacterium isolated from forest soil.</title>
        <authorList>
            <person name="Gao Z.-H."/>
            <person name="Qiu L.-H."/>
        </authorList>
    </citation>
    <scope>NUCLEOTIDE SEQUENCE [LARGE SCALE GENOMIC DNA]</scope>
    <source>
        <strain evidence="3 4">4G-K13</strain>
    </source>
</reference>
<gene>
    <name evidence="3" type="ORF">D0Y96_01445</name>
</gene>
<dbReference type="AlphaFoldDB" id="A0A372IUT6"/>
<feature type="region of interest" description="Disordered" evidence="1">
    <location>
        <begin position="258"/>
        <end position="306"/>
    </location>
</feature>
<name>A0A372IUT6_9BACT</name>
<keyword evidence="2" id="KW-0812">Transmembrane</keyword>
<evidence type="ECO:0000256" key="2">
    <source>
        <dbReference type="SAM" id="Phobius"/>
    </source>
</evidence>
<evidence type="ECO:0000313" key="4">
    <source>
        <dbReference type="Proteomes" id="UP000264702"/>
    </source>
</evidence>
<evidence type="ECO:0000256" key="1">
    <source>
        <dbReference type="SAM" id="MobiDB-lite"/>
    </source>
</evidence>
<proteinExistence type="predicted"/>
<keyword evidence="3" id="KW-0121">Carboxypeptidase</keyword>
<keyword evidence="2" id="KW-1133">Transmembrane helix</keyword>
<dbReference type="GO" id="GO:0004180">
    <property type="term" value="F:carboxypeptidase activity"/>
    <property type="evidence" value="ECO:0007669"/>
    <property type="project" value="UniProtKB-KW"/>
</dbReference>
<evidence type="ECO:0000313" key="3">
    <source>
        <dbReference type="EMBL" id="RFU18694.1"/>
    </source>
</evidence>
<protein>
    <submittedName>
        <fullName evidence="3">Carboxypeptidase regulatory-like domain-containing protein</fullName>
    </submittedName>
</protein>
<dbReference type="EMBL" id="QVQT01000001">
    <property type="protein sequence ID" value="RFU18694.1"/>
    <property type="molecule type" value="Genomic_DNA"/>
</dbReference>
<dbReference type="Proteomes" id="UP000264702">
    <property type="component" value="Unassembled WGS sequence"/>
</dbReference>
<keyword evidence="2" id="KW-0472">Membrane</keyword>
<keyword evidence="3" id="KW-0378">Hydrolase</keyword>
<accession>A0A372IUT6</accession>
<dbReference type="OrthoDB" id="128483at2"/>
<keyword evidence="4" id="KW-1185">Reference proteome</keyword>
<organism evidence="3 4">
    <name type="scientific">Paracidobacterium acidisoli</name>
    <dbReference type="NCBI Taxonomy" id="2303751"/>
    <lineage>
        <taxon>Bacteria</taxon>
        <taxon>Pseudomonadati</taxon>
        <taxon>Acidobacteriota</taxon>
        <taxon>Terriglobia</taxon>
        <taxon>Terriglobales</taxon>
        <taxon>Acidobacteriaceae</taxon>
        <taxon>Paracidobacterium</taxon>
    </lineage>
</organism>
<feature type="transmembrane region" description="Helical" evidence="2">
    <location>
        <begin position="314"/>
        <end position="334"/>
    </location>
</feature>
<keyword evidence="3" id="KW-0645">Protease</keyword>
<comment type="caution">
    <text evidence="3">The sequence shown here is derived from an EMBL/GenBank/DDBJ whole genome shotgun (WGS) entry which is preliminary data.</text>
</comment>